<dbReference type="PROSITE" id="PS51257">
    <property type="entry name" value="PROKAR_LIPOPROTEIN"/>
    <property type="match status" value="1"/>
</dbReference>
<evidence type="ECO:0000256" key="3">
    <source>
        <dbReference type="ARBA" id="ARBA00022544"/>
    </source>
</evidence>
<evidence type="ECO:0000256" key="5">
    <source>
        <dbReference type="ARBA" id="ARBA00023136"/>
    </source>
</evidence>
<keyword evidence="4" id="KW-0732">Signal</keyword>
<evidence type="ECO:0000259" key="9">
    <source>
        <dbReference type="Pfam" id="PF25198"/>
    </source>
</evidence>
<keyword evidence="6" id="KW-0564">Palmitate</keyword>
<dbReference type="InterPro" id="IPR046953">
    <property type="entry name" value="Spore_GerAC-like_C"/>
</dbReference>
<dbReference type="Gene3D" id="3.30.300.210">
    <property type="entry name" value="Nutrient germinant receptor protein C, domain 3"/>
    <property type="match status" value="1"/>
</dbReference>
<evidence type="ECO:0000313" key="11">
    <source>
        <dbReference type="Proteomes" id="UP000663981"/>
    </source>
</evidence>
<dbReference type="Proteomes" id="UP000663981">
    <property type="component" value="Unassembled WGS sequence"/>
</dbReference>
<dbReference type="Pfam" id="PF05504">
    <property type="entry name" value="Spore_GerAC"/>
    <property type="match status" value="1"/>
</dbReference>
<evidence type="ECO:0000259" key="8">
    <source>
        <dbReference type="Pfam" id="PF05504"/>
    </source>
</evidence>
<feature type="domain" description="Spore germination GerAC-like C-terminal" evidence="8">
    <location>
        <begin position="212"/>
        <end position="372"/>
    </location>
</feature>
<comment type="similarity">
    <text evidence="2">Belongs to the GerABKC lipoprotein family.</text>
</comment>
<evidence type="ECO:0000256" key="4">
    <source>
        <dbReference type="ARBA" id="ARBA00022729"/>
    </source>
</evidence>
<sequence>MSSLILKTNVQNKEELSIKNVILILLSLFLMSGCMNIDKKILDDIQLSSAGGYDYVDSRTVEVTAVTPIYRPDKSVLNETFTTSVSLSKEARVKLNEQSDKPFVSGKIQVALYSSRLAEEGLIDTLDTLVRDPSIGSKVYLVIVEGSAKEFLKKQYGSTDNGIYLSNLIEQNIKSGRIPKTNLHQFKYSYHSEGMDPFLPIIGEEYDKADIKGLALFKQDKFVQHLKDTDMFIFKILYEKSSSDASMELELGEREEMASVYNVNTKRSYDVPKPMTDSKITLRVKFKGIVNEYSGEKINKQAVSKIESKMKEEIEKKGEELIKEFQDLGIDPLGIGDQVRTRTRNWDQKEWYSLYPNVEINVKADVQILETGVIE</sequence>
<keyword evidence="7" id="KW-0449">Lipoprotein</keyword>
<dbReference type="EMBL" id="JAGDEL010000023">
    <property type="protein sequence ID" value="MBO1514460.1"/>
    <property type="molecule type" value="Genomic_DNA"/>
</dbReference>
<reference evidence="10 11" key="1">
    <citation type="submission" date="2021-03" db="EMBL/GenBank/DDBJ databases">
        <title>Whole genome sequence of Metabacillus bambusae BG109.</title>
        <authorList>
            <person name="Jeong J.W."/>
        </authorList>
    </citation>
    <scope>NUCLEOTIDE SEQUENCE [LARGE SCALE GENOMIC DNA]</scope>
    <source>
        <strain evidence="10 11">BG109</strain>
    </source>
</reference>
<evidence type="ECO:0000256" key="6">
    <source>
        <dbReference type="ARBA" id="ARBA00023139"/>
    </source>
</evidence>
<dbReference type="InterPro" id="IPR038501">
    <property type="entry name" value="Spore_GerAC_C_sf"/>
</dbReference>
<evidence type="ECO:0000256" key="2">
    <source>
        <dbReference type="ARBA" id="ARBA00007886"/>
    </source>
</evidence>
<name>A0ABS3N8J6_9BACI</name>
<evidence type="ECO:0000256" key="7">
    <source>
        <dbReference type="ARBA" id="ARBA00023288"/>
    </source>
</evidence>
<keyword evidence="5" id="KW-0472">Membrane</keyword>
<proteinExistence type="inferred from homology"/>
<dbReference type="PANTHER" id="PTHR35789:SF1">
    <property type="entry name" value="SPORE GERMINATION PROTEIN B3"/>
    <property type="match status" value="1"/>
</dbReference>
<dbReference type="NCBIfam" id="TIGR02887">
    <property type="entry name" value="spore_ger_x_C"/>
    <property type="match status" value="1"/>
</dbReference>
<comment type="caution">
    <text evidence="10">The sequence shown here is derived from an EMBL/GenBank/DDBJ whole genome shotgun (WGS) entry which is preliminary data.</text>
</comment>
<comment type="subcellular location">
    <subcellularLocation>
        <location evidence="1">Membrane</location>
        <topology evidence="1">Lipid-anchor</topology>
    </subcellularLocation>
</comment>
<dbReference type="RefSeq" id="WP_207981373.1">
    <property type="nucleotide sequence ID" value="NZ_JAGDEL010000023.1"/>
</dbReference>
<dbReference type="Pfam" id="PF25198">
    <property type="entry name" value="Spore_GerAC_N"/>
    <property type="match status" value="1"/>
</dbReference>
<gene>
    <name evidence="10" type="ORF">I7822_22800</name>
</gene>
<evidence type="ECO:0000256" key="1">
    <source>
        <dbReference type="ARBA" id="ARBA00004635"/>
    </source>
</evidence>
<dbReference type="InterPro" id="IPR057336">
    <property type="entry name" value="GerAC_N"/>
</dbReference>
<dbReference type="PANTHER" id="PTHR35789">
    <property type="entry name" value="SPORE GERMINATION PROTEIN B3"/>
    <property type="match status" value="1"/>
</dbReference>
<protein>
    <submittedName>
        <fullName evidence="10">Ger(X)C family spore germination protein</fullName>
    </submittedName>
</protein>
<feature type="domain" description="Spore germination protein N-terminal" evidence="9">
    <location>
        <begin position="38"/>
        <end position="202"/>
    </location>
</feature>
<keyword evidence="11" id="KW-1185">Reference proteome</keyword>
<dbReference type="InterPro" id="IPR008844">
    <property type="entry name" value="Spore_GerAC-like"/>
</dbReference>
<evidence type="ECO:0000313" key="10">
    <source>
        <dbReference type="EMBL" id="MBO1514460.1"/>
    </source>
</evidence>
<organism evidence="10 11">
    <name type="scientific">Metabacillus bambusae</name>
    <dbReference type="NCBI Taxonomy" id="2795218"/>
    <lineage>
        <taxon>Bacteria</taxon>
        <taxon>Bacillati</taxon>
        <taxon>Bacillota</taxon>
        <taxon>Bacilli</taxon>
        <taxon>Bacillales</taxon>
        <taxon>Bacillaceae</taxon>
        <taxon>Metabacillus</taxon>
    </lineage>
</organism>
<keyword evidence="3" id="KW-0309">Germination</keyword>
<accession>A0ABS3N8J6</accession>